<accession>A0A7U2F4M2</accession>
<dbReference type="OrthoDB" id="3724400at2759"/>
<protein>
    <recommendedName>
        <fullName evidence="4">Extracellular membrane protein CFEM domain-containing protein</fullName>
    </recommendedName>
</protein>
<dbReference type="KEGG" id="pno:SNOG_01454"/>
<evidence type="ECO:0000256" key="1">
    <source>
        <dbReference type="SAM" id="SignalP"/>
    </source>
</evidence>
<keyword evidence="1" id="KW-0732">Signal</keyword>
<gene>
    <name evidence="2" type="ORF">JI435_014540</name>
</gene>
<proteinExistence type="predicted"/>
<dbReference type="Proteomes" id="UP000663193">
    <property type="component" value="Chromosome 6"/>
</dbReference>
<keyword evidence="3" id="KW-1185">Reference proteome</keyword>
<organism evidence="2 3">
    <name type="scientific">Phaeosphaeria nodorum (strain SN15 / ATCC MYA-4574 / FGSC 10173)</name>
    <name type="common">Glume blotch fungus</name>
    <name type="synonym">Parastagonospora nodorum</name>
    <dbReference type="NCBI Taxonomy" id="321614"/>
    <lineage>
        <taxon>Eukaryota</taxon>
        <taxon>Fungi</taxon>
        <taxon>Dikarya</taxon>
        <taxon>Ascomycota</taxon>
        <taxon>Pezizomycotina</taxon>
        <taxon>Dothideomycetes</taxon>
        <taxon>Pleosporomycetidae</taxon>
        <taxon>Pleosporales</taxon>
        <taxon>Pleosporineae</taxon>
        <taxon>Phaeosphaeriaceae</taxon>
        <taxon>Parastagonospora</taxon>
    </lineage>
</organism>
<dbReference type="EMBL" id="CP069028">
    <property type="protein sequence ID" value="QRC96545.1"/>
    <property type="molecule type" value="Genomic_DNA"/>
</dbReference>
<name>A0A7U2F4M2_PHANO</name>
<evidence type="ECO:0000313" key="3">
    <source>
        <dbReference type="Proteomes" id="UP000663193"/>
    </source>
</evidence>
<evidence type="ECO:0008006" key="4">
    <source>
        <dbReference type="Google" id="ProtNLM"/>
    </source>
</evidence>
<evidence type="ECO:0000313" key="2">
    <source>
        <dbReference type="EMBL" id="QRC96545.1"/>
    </source>
</evidence>
<feature type="signal peptide" evidence="1">
    <location>
        <begin position="1"/>
        <end position="17"/>
    </location>
</feature>
<dbReference type="RefSeq" id="XP_001792092.1">
    <property type="nucleotide sequence ID" value="XM_001792040.1"/>
</dbReference>
<sequence>MHFTVLAITSLLGLTLATPNTPSLLNKRDKFDKCSVFGSNCATQDQRFCDPDTGKISVCHAFGDDCWVRYTMDSCASKREAEPAPAIEKRDRFNKCSVFGSVCDVDRNEFCDSNTGKMSVCHQIGWGSGECWIRYTMDACPAKREATPEPEAVVEKREPVEKRDLFNKCSAFGADCAVDDNVFCKNGRKSICHQVGWGTEDCWIQYTAQAC</sequence>
<dbReference type="AlphaFoldDB" id="A0A7U2F4M2"/>
<reference evidence="3" key="1">
    <citation type="journal article" date="2021" name="BMC Genomics">
        <title>Chromosome-level genome assembly and manually-curated proteome of model necrotroph Parastagonospora nodorum Sn15 reveals a genome-wide trove of candidate effector homologs, and redundancy of virulence-related functions within an accessory chromosome.</title>
        <authorList>
            <person name="Bertazzoni S."/>
            <person name="Jones D.A.B."/>
            <person name="Phan H.T."/>
            <person name="Tan K.-C."/>
            <person name="Hane J.K."/>
        </authorList>
    </citation>
    <scope>NUCLEOTIDE SEQUENCE [LARGE SCALE GENOMIC DNA]</scope>
    <source>
        <strain evidence="3">SN15 / ATCC MYA-4574 / FGSC 10173)</strain>
    </source>
</reference>
<feature type="chain" id="PRO_5034143076" description="Extracellular membrane protein CFEM domain-containing protein" evidence="1">
    <location>
        <begin position="18"/>
        <end position="211"/>
    </location>
</feature>
<dbReference type="VEuPathDB" id="FungiDB:JI435_014540"/>